<keyword evidence="5" id="KW-1185">Reference proteome</keyword>
<feature type="domain" description="CCHC-type" evidence="3">
    <location>
        <begin position="298"/>
        <end position="313"/>
    </location>
</feature>
<evidence type="ECO:0000259" key="3">
    <source>
        <dbReference type="PROSITE" id="PS50158"/>
    </source>
</evidence>
<feature type="compositionally biased region" description="Basic and acidic residues" evidence="2">
    <location>
        <begin position="61"/>
        <end position="75"/>
    </location>
</feature>
<evidence type="ECO:0000313" key="4">
    <source>
        <dbReference type="EMBL" id="GER57834.1"/>
    </source>
</evidence>
<gene>
    <name evidence="4" type="ORF">STAS_35667</name>
</gene>
<feature type="compositionally biased region" description="Basic and acidic residues" evidence="2">
    <location>
        <begin position="115"/>
        <end position="128"/>
    </location>
</feature>
<keyword evidence="1" id="KW-0862">Zinc</keyword>
<organism evidence="4 5">
    <name type="scientific">Striga asiatica</name>
    <name type="common">Asiatic witchweed</name>
    <name type="synonym">Buchnera asiatica</name>
    <dbReference type="NCBI Taxonomy" id="4170"/>
    <lineage>
        <taxon>Eukaryota</taxon>
        <taxon>Viridiplantae</taxon>
        <taxon>Streptophyta</taxon>
        <taxon>Embryophyta</taxon>
        <taxon>Tracheophyta</taxon>
        <taxon>Spermatophyta</taxon>
        <taxon>Magnoliopsida</taxon>
        <taxon>eudicotyledons</taxon>
        <taxon>Gunneridae</taxon>
        <taxon>Pentapetalae</taxon>
        <taxon>asterids</taxon>
        <taxon>lamiids</taxon>
        <taxon>Lamiales</taxon>
        <taxon>Orobanchaceae</taxon>
        <taxon>Buchnereae</taxon>
        <taxon>Striga</taxon>
    </lineage>
</organism>
<dbReference type="PANTHER" id="PTHR35046">
    <property type="entry name" value="ZINC KNUCKLE (CCHC-TYPE) FAMILY PROTEIN"/>
    <property type="match status" value="1"/>
</dbReference>
<dbReference type="EMBL" id="BKCP01013625">
    <property type="protein sequence ID" value="GER57834.1"/>
    <property type="molecule type" value="Genomic_DNA"/>
</dbReference>
<dbReference type="Gene3D" id="2.40.70.10">
    <property type="entry name" value="Acid Proteases"/>
    <property type="match status" value="1"/>
</dbReference>
<dbReference type="GO" id="GO:0003676">
    <property type="term" value="F:nucleic acid binding"/>
    <property type="evidence" value="ECO:0007669"/>
    <property type="project" value="InterPro"/>
</dbReference>
<dbReference type="InterPro" id="IPR021109">
    <property type="entry name" value="Peptidase_aspartic_dom_sf"/>
</dbReference>
<accession>A0A5A7RLI5</accession>
<keyword evidence="1" id="KW-0863">Zinc-finger</keyword>
<dbReference type="InterPro" id="IPR001878">
    <property type="entry name" value="Znf_CCHC"/>
</dbReference>
<sequence length="443" mass="48858">MPPKRNDTTADERRDATIEALTRQGEGFWRQFQSMGHDMSDLMGRMENIREALQTLMQREQTNRDGPDHRDDSRSGQRGGRGGRGHARFGGGRRAPYEEEGGDLDATEEEGNPFGRDDPRGDDDPRGERRWESAFRVDIPEFSGGLDAAEFLDWLASVKAVFKYKDVPENHRVGLVGTRLRGRAVAWWQHLKDERRLLGVRSVDEYTEDFYRLLTRVKLRETTTQKSRRPLPSSGFQPRVGGAPSSSPGLNRSPLTGGHSNSTGPTEFPTAGASTSTTIRIGTASAGKEGSRAGGGPRCFSCGEVGHRQSACPCRNSSQALLTDDFDGSAEVAYDGPPKFDVEPDLEEEHLCGDEGLALVLCRSCLAPRVSDTIESLQRHHIFESTCTVGGRVCRFIIDSGSCENIVAQDAVDRLQLSTVPHPHRTPWRGFSEVTPSQWTVGC</sequence>
<feature type="region of interest" description="Disordered" evidence="2">
    <location>
        <begin position="222"/>
        <end position="278"/>
    </location>
</feature>
<evidence type="ECO:0000313" key="5">
    <source>
        <dbReference type="Proteomes" id="UP000325081"/>
    </source>
</evidence>
<reference evidence="5" key="1">
    <citation type="journal article" date="2019" name="Curr. Biol.">
        <title>Genome Sequence of Striga asiatica Provides Insight into the Evolution of Plant Parasitism.</title>
        <authorList>
            <person name="Yoshida S."/>
            <person name="Kim S."/>
            <person name="Wafula E.K."/>
            <person name="Tanskanen J."/>
            <person name="Kim Y.M."/>
            <person name="Honaas L."/>
            <person name="Yang Z."/>
            <person name="Spallek T."/>
            <person name="Conn C.E."/>
            <person name="Ichihashi Y."/>
            <person name="Cheong K."/>
            <person name="Cui S."/>
            <person name="Der J.P."/>
            <person name="Gundlach H."/>
            <person name="Jiao Y."/>
            <person name="Hori C."/>
            <person name="Ishida J.K."/>
            <person name="Kasahara H."/>
            <person name="Kiba T."/>
            <person name="Kim M.S."/>
            <person name="Koo N."/>
            <person name="Laohavisit A."/>
            <person name="Lee Y.H."/>
            <person name="Lumba S."/>
            <person name="McCourt P."/>
            <person name="Mortimer J.C."/>
            <person name="Mutuku J.M."/>
            <person name="Nomura T."/>
            <person name="Sasaki-Sekimoto Y."/>
            <person name="Seto Y."/>
            <person name="Wang Y."/>
            <person name="Wakatake T."/>
            <person name="Sakakibara H."/>
            <person name="Demura T."/>
            <person name="Yamaguchi S."/>
            <person name="Yoneyama K."/>
            <person name="Manabe R.I."/>
            <person name="Nelson D.C."/>
            <person name="Schulman A.H."/>
            <person name="Timko M.P."/>
            <person name="dePamphilis C.W."/>
            <person name="Choi D."/>
            <person name="Shirasu K."/>
        </authorList>
    </citation>
    <scope>NUCLEOTIDE SEQUENCE [LARGE SCALE GENOMIC DNA]</scope>
    <source>
        <strain evidence="5">cv. UVA1</strain>
    </source>
</reference>
<dbReference type="Proteomes" id="UP000325081">
    <property type="component" value="Unassembled WGS sequence"/>
</dbReference>
<feature type="compositionally biased region" description="Polar residues" evidence="2">
    <location>
        <begin position="244"/>
        <end position="265"/>
    </location>
</feature>
<dbReference type="GO" id="GO:0008270">
    <property type="term" value="F:zinc ion binding"/>
    <property type="evidence" value="ECO:0007669"/>
    <property type="project" value="UniProtKB-KW"/>
</dbReference>
<protein>
    <submittedName>
        <fullName evidence="4">Transposon Ty3-G gag-pol polyprotein</fullName>
    </submittedName>
</protein>
<comment type="caution">
    <text evidence="4">The sequence shown here is derived from an EMBL/GenBank/DDBJ whole genome shotgun (WGS) entry which is preliminary data.</text>
</comment>
<evidence type="ECO:0000256" key="2">
    <source>
        <dbReference type="SAM" id="MobiDB-lite"/>
    </source>
</evidence>
<feature type="region of interest" description="Disordered" evidence="2">
    <location>
        <begin position="40"/>
        <end position="128"/>
    </location>
</feature>
<evidence type="ECO:0000256" key="1">
    <source>
        <dbReference type="PROSITE-ProRule" id="PRU00047"/>
    </source>
</evidence>
<dbReference type="PANTHER" id="PTHR35046:SF18">
    <property type="entry name" value="RNA-DIRECTED DNA POLYMERASE"/>
    <property type="match status" value="1"/>
</dbReference>
<dbReference type="CDD" id="cd00303">
    <property type="entry name" value="retropepsin_like"/>
    <property type="match status" value="1"/>
</dbReference>
<dbReference type="OrthoDB" id="1934635at2759"/>
<dbReference type="AlphaFoldDB" id="A0A5A7RLI5"/>
<feature type="compositionally biased region" description="Acidic residues" evidence="2">
    <location>
        <begin position="98"/>
        <end position="111"/>
    </location>
</feature>
<proteinExistence type="predicted"/>
<dbReference type="InterPro" id="IPR036875">
    <property type="entry name" value="Znf_CCHC_sf"/>
</dbReference>
<dbReference type="PROSITE" id="PS50158">
    <property type="entry name" value="ZF_CCHC"/>
    <property type="match status" value="1"/>
</dbReference>
<keyword evidence="1" id="KW-0479">Metal-binding</keyword>
<dbReference type="SUPFAM" id="SSF57756">
    <property type="entry name" value="Retrovirus zinc finger-like domains"/>
    <property type="match status" value="1"/>
</dbReference>
<name>A0A5A7RLI5_STRAF</name>